<dbReference type="Proteomes" id="UP001501102">
    <property type="component" value="Unassembled WGS sequence"/>
</dbReference>
<protein>
    <recommendedName>
        <fullName evidence="4">Transposase</fullName>
    </recommendedName>
</protein>
<reference evidence="2 3" key="1">
    <citation type="journal article" date="2019" name="Int. J. Syst. Evol. Microbiol.">
        <title>The Global Catalogue of Microorganisms (GCM) 10K type strain sequencing project: providing services to taxonomists for standard genome sequencing and annotation.</title>
        <authorList>
            <consortium name="The Broad Institute Genomics Platform"/>
            <consortium name="The Broad Institute Genome Sequencing Center for Infectious Disease"/>
            <person name="Wu L."/>
            <person name="Ma J."/>
        </authorList>
    </citation>
    <scope>NUCLEOTIDE SEQUENCE [LARGE SCALE GENOMIC DNA]</scope>
    <source>
        <strain evidence="2 3">JCM 4087</strain>
    </source>
</reference>
<dbReference type="EMBL" id="BAAAXZ010000094">
    <property type="protein sequence ID" value="GAA2927790.1"/>
    <property type="molecule type" value="Genomic_DNA"/>
</dbReference>
<accession>A0ABN3WWA2</accession>
<evidence type="ECO:0000313" key="2">
    <source>
        <dbReference type="EMBL" id="GAA2927790.1"/>
    </source>
</evidence>
<gene>
    <name evidence="2" type="ORF">GCM10020221_24670</name>
</gene>
<evidence type="ECO:0000313" key="3">
    <source>
        <dbReference type="Proteomes" id="UP001501102"/>
    </source>
</evidence>
<keyword evidence="3" id="KW-1185">Reference proteome</keyword>
<name>A0ABN3WWA2_STRTU</name>
<evidence type="ECO:0008006" key="4">
    <source>
        <dbReference type="Google" id="ProtNLM"/>
    </source>
</evidence>
<proteinExistence type="predicted"/>
<comment type="caution">
    <text evidence="2">The sequence shown here is derived from an EMBL/GenBank/DDBJ whole genome shotgun (WGS) entry which is preliminary data.</text>
</comment>
<evidence type="ECO:0000256" key="1">
    <source>
        <dbReference type="SAM" id="MobiDB-lite"/>
    </source>
</evidence>
<organism evidence="2 3">
    <name type="scientific">Streptomyces thioluteus</name>
    <dbReference type="NCBI Taxonomy" id="66431"/>
    <lineage>
        <taxon>Bacteria</taxon>
        <taxon>Bacillati</taxon>
        <taxon>Actinomycetota</taxon>
        <taxon>Actinomycetes</taxon>
        <taxon>Kitasatosporales</taxon>
        <taxon>Streptomycetaceae</taxon>
        <taxon>Streptomyces</taxon>
    </lineage>
</organism>
<sequence>MGCRGEAPLTCAELTARKLTARSSPRGAHRAPPRGGAGAEPLRKTVKGRGGANTPPTCYGERARSPAAVPYAQHLRAHIRRLRHIEADISTSIRKPRARACSTNRSMAWLRVWTSVFV</sequence>
<feature type="region of interest" description="Disordered" evidence="1">
    <location>
        <begin position="18"/>
        <end position="65"/>
    </location>
</feature>